<protein>
    <submittedName>
        <fullName evidence="5">Response regulator transcription factor</fullName>
    </submittedName>
</protein>
<dbReference type="AlphaFoldDB" id="A0A0A8TTM3"/>
<dbReference type="PROSITE" id="PS50110">
    <property type="entry name" value="RESPONSE_REGULATORY"/>
    <property type="match status" value="1"/>
</dbReference>
<dbReference type="PRINTS" id="PR00038">
    <property type="entry name" value="HTHLUXR"/>
</dbReference>
<dbReference type="PROSITE" id="PS50043">
    <property type="entry name" value="HTH_LUXR_2"/>
    <property type="match status" value="1"/>
</dbReference>
<dbReference type="SMART" id="SM00448">
    <property type="entry name" value="REC"/>
    <property type="match status" value="1"/>
</dbReference>
<keyword evidence="1" id="KW-0597">Phosphoprotein</keyword>
<accession>A0A0A8TTM3</accession>
<proteinExistence type="predicted"/>
<dbReference type="CDD" id="cd06170">
    <property type="entry name" value="LuxR_C_like"/>
    <property type="match status" value="1"/>
</dbReference>
<dbReference type="Proteomes" id="UP000644140">
    <property type="component" value="Chromosome"/>
</dbReference>
<sequence>MNNELSLPVPVIIVEDEPLIQKRLADILVNIGYSTSDLAFAQSLAQAKELLETQSASFALVDLGLPDGNGIEFIEILKNYDPTITVLVISAWSTEDAILNALSAGATGYVLKERDDIEVALSIKSVLRGGAPIDPFIAQKILKQLHFNEKNNGNKPINSQKSIENESILSKRELGILELVSQGLSNKEIADQLNLSRYTVESHIKHIYRKLAVCNRAKAIDTARNMGLLD</sequence>
<dbReference type="EMBL" id="CP092085">
    <property type="protein sequence ID" value="UUN99519.1"/>
    <property type="molecule type" value="Genomic_DNA"/>
</dbReference>
<dbReference type="STRING" id="106648.GCA_000753985_02932"/>
<dbReference type="Gene3D" id="1.10.10.10">
    <property type="entry name" value="Winged helix-like DNA-binding domain superfamily/Winged helix DNA-binding domain"/>
    <property type="match status" value="1"/>
</dbReference>
<dbReference type="InterPro" id="IPR001789">
    <property type="entry name" value="Sig_transdc_resp-reg_receiver"/>
</dbReference>
<dbReference type="RefSeq" id="WP_009585195.1">
    <property type="nucleotide sequence ID" value="NZ_BKJQ01000019.1"/>
</dbReference>
<dbReference type="GO" id="GO:0000160">
    <property type="term" value="P:phosphorelay signal transduction system"/>
    <property type="evidence" value="ECO:0007669"/>
    <property type="project" value="InterPro"/>
</dbReference>
<evidence type="ECO:0000313" key="5">
    <source>
        <dbReference type="EMBL" id="UUN99519.1"/>
    </source>
</evidence>
<dbReference type="InterPro" id="IPR016032">
    <property type="entry name" value="Sig_transdc_resp-reg_C-effctor"/>
</dbReference>
<dbReference type="SUPFAM" id="SSF46894">
    <property type="entry name" value="C-terminal effector domain of the bipartite response regulators"/>
    <property type="match status" value="1"/>
</dbReference>
<organism evidence="5 6">
    <name type="scientific">Acinetobacter bereziniae</name>
    <name type="common">Acinetobacter genomosp. 10</name>
    <dbReference type="NCBI Taxonomy" id="106648"/>
    <lineage>
        <taxon>Bacteria</taxon>
        <taxon>Pseudomonadati</taxon>
        <taxon>Pseudomonadota</taxon>
        <taxon>Gammaproteobacteria</taxon>
        <taxon>Moraxellales</taxon>
        <taxon>Moraxellaceae</taxon>
        <taxon>Acinetobacter</taxon>
    </lineage>
</organism>
<dbReference type="PROSITE" id="PS00622">
    <property type="entry name" value="HTH_LUXR_1"/>
    <property type="match status" value="1"/>
</dbReference>
<keyword evidence="4" id="KW-0804">Transcription</keyword>
<dbReference type="InterPro" id="IPR058245">
    <property type="entry name" value="NreC/VraR/RcsB-like_REC"/>
</dbReference>
<dbReference type="Gene3D" id="3.40.50.2300">
    <property type="match status" value="1"/>
</dbReference>
<keyword evidence="2" id="KW-0805">Transcription regulation</keyword>
<evidence type="ECO:0000313" key="6">
    <source>
        <dbReference type="Proteomes" id="UP000644140"/>
    </source>
</evidence>
<dbReference type="KEGG" id="aber:BSR55_12730"/>
<dbReference type="Pfam" id="PF00072">
    <property type="entry name" value="Response_reg"/>
    <property type="match status" value="1"/>
</dbReference>
<dbReference type="SMART" id="SM00421">
    <property type="entry name" value="HTH_LUXR"/>
    <property type="match status" value="1"/>
</dbReference>
<evidence type="ECO:0000256" key="3">
    <source>
        <dbReference type="ARBA" id="ARBA00023125"/>
    </source>
</evidence>
<dbReference type="InterPro" id="IPR000792">
    <property type="entry name" value="Tscrpt_reg_LuxR_C"/>
</dbReference>
<dbReference type="CDD" id="cd17535">
    <property type="entry name" value="REC_NarL-like"/>
    <property type="match status" value="1"/>
</dbReference>
<dbReference type="InterPro" id="IPR036388">
    <property type="entry name" value="WH-like_DNA-bd_sf"/>
</dbReference>
<gene>
    <name evidence="5" type="ORF">I9054_008765</name>
</gene>
<dbReference type="SUPFAM" id="SSF52172">
    <property type="entry name" value="CheY-like"/>
    <property type="match status" value="1"/>
</dbReference>
<dbReference type="Pfam" id="PF00196">
    <property type="entry name" value="GerE"/>
    <property type="match status" value="1"/>
</dbReference>
<keyword evidence="3" id="KW-0238">DNA-binding</keyword>
<dbReference type="PANTHER" id="PTHR43214">
    <property type="entry name" value="TWO-COMPONENT RESPONSE REGULATOR"/>
    <property type="match status" value="1"/>
</dbReference>
<dbReference type="InterPro" id="IPR039420">
    <property type="entry name" value="WalR-like"/>
</dbReference>
<dbReference type="eggNOG" id="COG2197">
    <property type="taxonomic scope" value="Bacteria"/>
</dbReference>
<dbReference type="GO" id="GO:0006355">
    <property type="term" value="P:regulation of DNA-templated transcription"/>
    <property type="evidence" value="ECO:0007669"/>
    <property type="project" value="InterPro"/>
</dbReference>
<reference evidence="5" key="1">
    <citation type="submission" date="2022-02" db="EMBL/GenBank/DDBJ databases">
        <title>Characterization of Tn125 harboring carbapenem-resistant Acinetobacter bereziniae clinical isolates.</title>
        <authorList>
            <person name="Wong N.-K."/>
            <person name="Pan Q."/>
        </authorList>
    </citation>
    <scope>NUCLEOTIDE SEQUENCE</scope>
    <source>
        <strain evidence="5">GD03393</strain>
    </source>
</reference>
<evidence type="ECO:0000256" key="1">
    <source>
        <dbReference type="ARBA" id="ARBA00022553"/>
    </source>
</evidence>
<dbReference type="PANTHER" id="PTHR43214:SF41">
    <property type="entry name" value="NITRATE_NITRITE RESPONSE REGULATOR PROTEIN NARP"/>
    <property type="match status" value="1"/>
</dbReference>
<name>A0A0A8TTM3_ACIBZ</name>
<evidence type="ECO:0000256" key="2">
    <source>
        <dbReference type="ARBA" id="ARBA00023015"/>
    </source>
</evidence>
<dbReference type="InterPro" id="IPR011006">
    <property type="entry name" value="CheY-like_superfamily"/>
</dbReference>
<evidence type="ECO:0000256" key="4">
    <source>
        <dbReference type="ARBA" id="ARBA00023163"/>
    </source>
</evidence>
<dbReference type="GO" id="GO:0003677">
    <property type="term" value="F:DNA binding"/>
    <property type="evidence" value="ECO:0007669"/>
    <property type="project" value="UniProtKB-KW"/>
</dbReference>